<protein>
    <recommendedName>
        <fullName evidence="2">Vertnin</fullName>
    </recommendedName>
</protein>
<dbReference type="InterPro" id="IPR047273">
    <property type="entry name" value="VRTN_OTU_dom"/>
</dbReference>
<sequence>MIHSQYNYVSSLSRLQQEAANGYAHLVTTAKTEYTNMPVFVCPLECNQKSLIVDQTAQNILTKCRLNDVGALYEVFLNGSCLFDSVSVSLCGTQEFSTELRARTAIEMIRLKSCILSLPVTPSLVTVSPNYVALVFSCASPGGYSSIWTIFALANVVGVPIKSAYPPINGINDRPFKILNLAVMPQKPSTDTDTLTVMWTRLQGYQNKHYWYADHFVPLLKTLTTTRRKYRVDLLSPPSLHSTIDFPPLGSSAPKKTKKPCIQRDPLSSPTQILPISVQAPSPPSAFKNTSSKSLLSPLPNLSPIPGSTTNAYTMQTSTPAHSASTLLSQSANSSVQQVLQMAKI</sequence>
<evidence type="ECO:0000256" key="2">
    <source>
        <dbReference type="ARBA" id="ARBA00020188"/>
    </source>
</evidence>
<evidence type="ECO:0000313" key="4">
    <source>
        <dbReference type="EMBL" id="CAC5373845.1"/>
    </source>
</evidence>
<dbReference type="OrthoDB" id="6160306at2759"/>
<keyword evidence="5" id="KW-1185">Reference proteome</keyword>
<feature type="compositionally biased region" description="Low complexity" evidence="3">
    <location>
        <begin position="291"/>
        <end position="301"/>
    </location>
</feature>
<dbReference type="GO" id="GO:0006357">
    <property type="term" value="P:regulation of transcription by RNA polymerase II"/>
    <property type="evidence" value="ECO:0007669"/>
    <property type="project" value="TreeGrafter"/>
</dbReference>
<accession>A0A6J8ATG5</accession>
<name>A0A6J8ATG5_MYTCO</name>
<gene>
    <name evidence="4" type="ORF">MCOR_11454</name>
</gene>
<reference evidence="4 5" key="1">
    <citation type="submission" date="2020-06" db="EMBL/GenBank/DDBJ databases">
        <authorList>
            <person name="Li R."/>
            <person name="Bekaert M."/>
        </authorList>
    </citation>
    <scope>NUCLEOTIDE SEQUENCE [LARGE SCALE GENOMIC DNA]</scope>
    <source>
        <strain evidence="5">wild</strain>
    </source>
</reference>
<dbReference type="AlphaFoldDB" id="A0A6J8ATG5"/>
<dbReference type="PANTHER" id="PTHR16081:SF0">
    <property type="entry name" value="VERTNIN"/>
    <property type="match status" value="1"/>
</dbReference>
<organism evidence="4 5">
    <name type="scientific">Mytilus coruscus</name>
    <name type="common">Sea mussel</name>
    <dbReference type="NCBI Taxonomy" id="42192"/>
    <lineage>
        <taxon>Eukaryota</taxon>
        <taxon>Metazoa</taxon>
        <taxon>Spiralia</taxon>
        <taxon>Lophotrochozoa</taxon>
        <taxon>Mollusca</taxon>
        <taxon>Bivalvia</taxon>
        <taxon>Autobranchia</taxon>
        <taxon>Pteriomorphia</taxon>
        <taxon>Mytilida</taxon>
        <taxon>Mytiloidea</taxon>
        <taxon>Mytilidae</taxon>
        <taxon>Mytilinae</taxon>
        <taxon>Mytilus</taxon>
    </lineage>
</organism>
<comment type="similarity">
    <text evidence="1">Belongs to the vertnin family.</text>
</comment>
<dbReference type="CDD" id="cd22791">
    <property type="entry name" value="OTU_VRTN"/>
    <property type="match status" value="1"/>
</dbReference>
<dbReference type="PANTHER" id="PTHR16081">
    <property type="entry name" value="VERTNIN"/>
    <property type="match status" value="1"/>
</dbReference>
<evidence type="ECO:0000256" key="1">
    <source>
        <dbReference type="ARBA" id="ARBA00007290"/>
    </source>
</evidence>
<evidence type="ECO:0000256" key="3">
    <source>
        <dbReference type="SAM" id="MobiDB-lite"/>
    </source>
</evidence>
<feature type="region of interest" description="Disordered" evidence="3">
    <location>
        <begin position="278"/>
        <end position="301"/>
    </location>
</feature>
<dbReference type="InterPro" id="IPR038822">
    <property type="entry name" value="Vertnin-like"/>
</dbReference>
<dbReference type="GO" id="GO:0000785">
    <property type="term" value="C:chromatin"/>
    <property type="evidence" value="ECO:0007669"/>
    <property type="project" value="TreeGrafter"/>
</dbReference>
<evidence type="ECO:0000313" key="5">
    <source>
        <dbReference type="Proteomes" id="UP000507470"/>
    </source>
</evidence>
<dbReference type="Proteomes" id="UP000507470">
    <property type="component" value="Unassembled WGS sequence"/>
</dbReference>
<feature type="region of interest" description="Disordered" evidence="3">
    <location>
        <begin position="245"/>
        <end position="265"/>
    </location>
</feature>
<dbReference type="EMBL" id="CACVKT020001975">
    <property type="protein sequence ID" value="CAC5373845.1"/>
    <property type="molecule type" value="Genomic_DNA"/>
</dbReference>
<proteinExistence type="inferred from homology"/>